<gene>
    <name evidence="2" type="ORF">COCNU_03G016010</name>
</gene>
<feature type="region of interest" description="Disordered" evidence="1">
    <location>
        <begin position="289"/>
        <end position="384"/>
    </location>
</feature>
<protein>
    <submittedName>
        <fullName evidence="2">DDT domain-containing protein DDR4</fullName>
    </submittedName>
</protein>
<dbReference type="GO" id="GO:0031213">
    <property type="term" value="C:RSF complex"/>
    <property type="evidence" value="ECO:0007669"/>
    <property type="project" value="InterPro"/>
</dbReference>
<dbReference type="InterPro" id="IPR028938">
    <property type="entry name" value="Rsf1-like"/>
</dbReference>
<feature type="compositionally biased region" description="Basic and acidic residues" evidence="1">
    <location>
        <begin position="314"/>
        <end position="324"/>
    </location>
</feature>
<dbReference type="PANTHER" id="PTHR14296:SF12">
    <property type="entry name" value="DDT DOMAIN-CONTAINING PROTEIN DDR4 ISOFORM X1"/>
    <property type="match status" value="1"/>
</dbReference>
<evidence type="ECO:0000313" key="2">
    <source>
        <dbReference type="EMBL" id="KAG1335482.1"/>
    </source>
</evidence>
<keyword evidence="3" id="KW-1185">Reference proteome</keyword>
<reference evidence="2" key="1">
    <citation type="journal article" date="2017" name="Gigascience">
        <title>The genome draft of coconut (Cocos nucifera).</title>
        <authorList>
            <person name="Xiao Y."/>
            <person name="Xu P."/>
            <person name="Fan H."/>
            <person name="Baudouin L."/>
            <person name="Xia W."/>
            <person name="Bocs S."/>
            <person name="Xu J."/>
            <person name="Li Q."/>
            <person name="Guo A."/>
            <person name="Zhou L."/>
            <person name="Li J."/>
            <person name="Wu Y."/>
            <person name="Ma Z."/>
            <person name="Armero A."/>
            <person name="Issali A.E."/>
            <person name="Liu N."/>
            <person name="Peng M."/>
            <person name="Yang Y."/>
        </authorList>
    </citation>
    <scope>NUCLEOTIDE SEQUENCE</scope>
    <source>
        <tissue evidence="2">Spear leaf of Hainan Tall coconut</tissue>
    </source>
</reference>
<evidence type="ECO:0000313" key="3">
    <source>
        <dbReference type="Proteomes" id="UP000797356"/>
    </source>
</evidence>
<proteinExistence type="predicted"/>
<sequence>MSAEDIETGLISPNDVLARIHIALLKGIPPVNKNLREPDAWVTTVCKKLALWWPWVAEGENPLKVNHGEEITTYKELDPTIRLLILKALCEVRADQDDILRYITNELKVGTKITAFRKEKICSSDDGVSYWYDGDPIIGHRVYREVVKVNFKQKWKGKGRLTQPTIDSRWETLATNLEEFRELSENLSSSKVTSEAAVGETIKIEIIPPLEELQKKKERALKRQQRQAILLDNFLHSNRIRKRSHRERRPVSYTFDEYDRSIDEAIQISKKSNTNKLCRYRSKVEEHVSGQNGVLDGAVHADKENATSDSQIGDDDKYRGRSAGDDAEDDDDDQKGNNQAEDSGSNDNNFHLADSDKENTSIPRKKGRGLDQNKKEAKPKVVIGVRHSRRTAAIDGNLGRFHRETTGNVEMKKRLKQRPTHNADHVVHILSGSEDEKQAEDISGTEKEPVSSGGESQVGNGETDDE</sequence>
<evidence type="ECO:0000256" key="1">
    <source>
        <dbReference type="SAM" id="MobiDB-lite"/>
    </source>
</evidence>
<dbReference type="Proteomes" id="UP000797356">
    <property type="component" value="Chromosome 3"/>
</dbReference>
<feature type="compositionally biased region" description="Polar residues" evidence="1">
    <location>
        <begin position="336"/>
        <end position="349"/>
    </location>
</feature>
<dbReference type="AlphaFoldDB" id="A0A8K0I436"/>
<feature type="region of interest" description="Disordered" evidence="1">
    <location>
        <begin position="430"/>
        <end position="466"/>
    </location>
</feature>
<dbReference type="OrthoDB" id="303107at2759"/>
<comment type="caution">
    <text evidence="2">The sequence shown here is derived from an EMBL/GenBank/DDBJ whole genome shotgun (WGS) entry which is preliminary data.</text>
</comment>
<feature type="compositionally biased region" description="Basic and acidic residues" evidence="1">
    <location>
        <begin position="368"/>
        <end position="379"/>
    </location>
</feature>
<name>A0A8K0I436_COCNU</name>
<accession>A0A8K0I436</accession>
<dbReference type="PANTHER" id="PTHR14296">
    <property type="entry name" value="REMODELING AND SPACING FACTOR 1"/>
    <property type="match status" value="1"/>
</dbReference>
<dbReference type="GO" id="GO:0006355">
    <property type="term" value="P:regulation of DNA-templated transcription"/>
    <property type="evidence" value="ECO:0007669"/>
    <property type="project" value="InterPro"/>
</dbReference>
<dbReference type="EMBL" id="CM017874">
    <property type="protein sequence ID" value="KAG1335482.1"/>
    <property type="molecule type" value="Genomic_DNA"/>
</dbReference>
<organism evidence="2 3">
    <name type="scientific">Cocos nucifera</name>
    <name type="common">Coconut palm</name>
    <dbReference type="NCBI Taxonomy" id="13894"/>
    <lineage>
        <taxon>Eukaryota</taxon>
        <taxon>Viridiplantae</taxon>
        <taxon>Streptophyta</taxon>
        <taxon>Embryophyta</taxon>
        <taxon>Tracheophyta</taxon>
        <taxon>Spermatophyta</taxon>
        <taxon>Magnoliopsida</taxon>
        <taxon>Liliopsida</taxon>
        <taxon>Arecaceae</taxon>
        <taxon>Arecoideae</taxon>
        <taxon>Cocoseae</taxon>
        <taxon>Attaleinae</taxon>
        <taxon>Cocos</taxon>
    </lineage>
</organism>
<feature type="compositionally biased region" description="Basic and acidic residues" evidence="1">
    <location>
        <begin position="434"/>
        <end position="449"/>
    </location>
</feature>
<reference evidence="2" key="2">
    <citation type="submission" date="2019-07" db="EMBL/GenBank/DDBJ databases">
        <authorList>
            <person name="Yang Y."/>
            <person name="Bocs S."/>
            <person name="Baudouin L."/>
        </authorList>
    </citation>
    <scope>NUCLEOTIDE SEQUENCE</scope>
    <source>
        <tissue evidence="2">Spear leaf of Hainan Tall coconut</tissue>
    </source>
</reference>